<dbReference type="Pfam" id="PF01527">
    <property type="entry name" value="HTH_Tnp_1"/>
    <property type="match status" value="1"/>
</dbReference>
<dbReference type="PANTHER" id="PTHR37936">
    <property type="entry name" value="TRANSPOSASE INSC FOR INSERTION ELEMENT IS2A-RELATED"/>
    <property type="match status" value="1"/>
</dbReference>
<dbReference type="InterPro" id="IPR010921">
    <property type="entry name" value="Trp_repressor/repl_initiator"/>
</dbReference>
<evidence type="ECO:0000313" key="2">
    <source>
        <dbReference type="EMBL" id="MBK1666651.1"/>
    </source>
</evidence>
<gene>
    <name evidence="2" type="ORF">CKO28_01155</name>
</gene>
<comment type="caution">
    <text evidence="2">The sequence shown here is derived from an EMBL/GenBank/DDBJ whole genome shotgun (WGS) entry which is preliminary data.</text>
</comment>
<comment type="similarity">
    <text evidence="1">Belongs to the transposase 8 family.</text>
</comment>
<dbReference type="EMBL" id="NRRL01000001">
    <property type="protein sequence ID" value="MBK1666651.1"/>
    <property type="molecule type" value="Genomic_DNA"/>
</dbReference>
<keyword evidence="3" id="KW-1185">Reference proteome</keyword>
<name>A0ABS1D9S6_9PROT</name>
<dbReference type="PANTHER" id="PTHR37936:SF3">
    <property type="entry name" value="TRANSPOSASE INSC FOR INSERTION ELEMENT IS2A-RELATED"/>
    <property type="match status" value="1"/>
</dbReference>
<evidence type="ECO:0000256" key="1">
    <source>
        <dbReference type="ARBA" id="ARBA00009964"/>
    </source>
</evidence>
<dbReference type="Proteomes" id="UP001296873">
    <property type="component" value="Unassembled WGS sequence"/>
</dbReference>
<accession>A0ABS1D9S6</accession>
<reference evidence="2 3" key="1">
    <citation type="journal article" date="2020" name="Microorganisms">
        <title>Osmotic Adaptation and Compatible Solute Biosynthesis of Phototrophic Bacteria as Revealed from Genome Analyses.</title>
        <authorList>
            <person name="Imhoff J.F."/>
            <person name="Rahn T."/>
            <person name="Kunzel S."/>
            <person name="Keller A."/>
            <person name="Neulinger S.C."/>
        </authorList>
    </citation>
    <scope>NUCLEOTIDE SEQUENCE [LARGE SCALE GENOMIC DNA]</scope>
    <source>
        <strain evidence="2 3">DSM 9895</strain>
    </source>
</reference>
<dbReference type="InterPro" id="IPR002514">
    <property type="entry name" value="Transposase_8"/>
</dbReference>
<evidence type="ECO:0000313" key="3">
    <source>
        <dbReference type="Proteomes" id="UP001296873"/>
    </source>
</evidence>
<dbReference type="NCBIfam" id="NF047595">
    <property type="entry name" value="IS66_ISRel24_TnpA"/>
    <property type="match status" value="1"/>
</dbReference>
<dbReference type="Gene3D" id="1.10.10.10">
    <property type="entry name" value="Winged helix-like DNA-binding domain superfamily/Winged helix DNA-binding domain"/>
    <property type="match status" value="1"/>
</dbReference>
<dbReference type="RefSeq" id="WP_200338704.1">
    <property type="nucleotide sequence ID" value="NZ_NRRL01000001.1"/>
</dbReference>
<sequence length="143" mass="14897">MSQTLFSATNGTYGGRLEVVGGPTGRRRWPDAVKARIVQESFASGTSVSAVARRHGISPQQLTGWRRAARDGILPLDGDQMDTASDTPAFVPLQVADPADAATEPGTAGQTVEIVAGDVTVRLPADTDVTRIAAVAAELAGRR</sequence>
<proteinExistence type="inferred from homology"/>
<evidence type="ECO:0008006" key="4">
    <source>
        <dbReference type="Google" id="ProtNLM"/>
    </source>
</evidence>
<dbReference type="InterPro" id="IPR036388">
    <property type="entry name" value="WH-like_DNA-bd_sf"/>
</dbReference>
<protein>
    <recommendedName>
        <fullName evidence="4">Transposase</fullName>
    </recommendedName>
</protein>
<organism evidence="2 3">
    <name type="scientific">Rhodovibrio sodomensis</name>
    <dbReference type="NCBI Taxonomy" id="1088"/>
    <lineage>
        <taxon>Bacteria</taxon>
        <taxon>Pseudomonadati</taxon>
        <taxon>Pseudomonadota</taxon>
        <taxon>Alphaproteobacteria</taxon>
        <taxon>Rhodospirillales</taxon>
        <taxon>Rhodovibrionaceae</taxon>
        <taxon>Rhodovibrio</taxon>
    </lineage>
</organism>
<dbReference type="SUPFAM" id="SSF48295">
    <property type="entry name" value="TrpR-like"/>
    <property type="match status" value="1"/>
</dbReference>